<accession>X1KJW1</accession>
<organism evidence="3">
    <name type="scientific">marine sediment metagenome</name>
    <dbReference type="NCBI Taxonomy" id="412755"/>
    <lineage>
        <taxon>unclassified sequences</taxon>
        <taxon>metagenomes</taxon>
        <taxon>ecological metagenomes</taxon>
    </lineage>
</organism>
<dbReference type="GO" id="GO:0005975">
    <property type="term" value="P:carbohydrate metabolic process"/>
    <property type="evidence" value="ECO:0007669"/>
    <property type="project" value="InterPro"/>
</dbReference>
<evidence type="ECO:0000313" key="3">
    <source>
        <dbReference type="EMBL" id="GAI07352.1"/>
    </source>
</evidence>
<dbReference type="InterPro" id="IPR049053">
    <property type="entry name" value="AFCA-like_C"/>
</dbReference>
<dbReference type="GO" id="GO:0004560">
    <property type="term" value="F:alpha-L-fucosidase activity"/>
    <property type="evidence" value="ECO:0007669"/>
    <property type="project" value="TreeGrafter"/>
</dbReference>
<feature type="domain" description="Alpha fucosidase A-like C-terminal" evidence="1">
    <location>
        <begin position="308"/>
        <end position="376"/>
    </location>
</feature>
<evidence type="ECO:0000259" key="1">
    <source>
        <dbReference type="Pfam" id="PF21307"/>
    </source>
</evidence>
<dbReference type="InterPro" id="IPR054363">
    <property type="entry name" value="GH95_cat"/>
</dbReference>
<dbReference type="InterPro" id="IPR012341">
    <property type="entry name" value="6hp_glycosidase-like_sf"/>
</dbReference>
<dbReference type="InterPro" id="IPR008928">
    <property type="entry name" value="6-hairpin_glycosidase_sf"/>
</dbReference>
<dbReference type="Pfam" id="PF21307">
    <property type="entry name" value="Glyco_hydro_95_C"/>
    <property type="match status" value="1"/>
</dbReference>
<comment type="caution">
    <text evidence="3">The sequence shown here is derived from an EMBL/GenBank/DDBJ whole genome shotgun (WGS) entry which is preliminary data.</text>
</comment>
<dbReference type="PANTHER" id="PTHR31084">
    <property type="entry name" value="ALPHA-L-FUCOSIDASE 2"/>
    <property type="match status" value="1"/>
</dbReference>
<dbReference type="Gene3D" id="1.50.10.10">
    <property type="match status" value="1"/>
</dbReference>
<proteinExistence type="predicted"/>
<name>X1KJW1_9ZZZZ</name>
<dbReference type="AlphaFoldDB" id="X1KJW1"/>
<evidence type="ECO:0008006" key="4">
    <source>
        <dbReference type="Google" id="ProtNLM"/>
    </source>
</evidence>
<dbReference type="SUPFAM" id="SSF48208">
    <property type="entry name" value="Six-hairpin glycosidases"/>
    <property type="match status" value="1"/>
</dbReference>
<sequence length="388" mass="43067">MNYWLAGVTNLSELQLPLFDLIESLVEPGKKTASVQYHKKGWIVHPITNVWGFTSPGNKASWGMHTGAGAWICSHIWEHYAYTGDKGFLKRMYPVLKGSVAFYLDWLVEHPVSGELVSGPAVSPENTFIAPDGSRSQFSMGPAHDQQVIWQLFSDFISASRELNIEDQMILQVENAKTRLAGPKIGSDGRLMEWAEEFPEVEPGHRHISHLFALHPGYQINLEQTPELARAAKKSLDYRIENGGGHTGWSAAWLINQYARLQEAGKAKESLNTVLSKSTAPNLFGLHPPFQIDGNFGTTAGIAEMLIQSHAGTVHLLPALPEAWPSGEVKGLKARGGYEIDIKWENNELAKAVIRSERGQACKIKYQGKVIRVDMKKGSRQILKSSDF</sequence>
<feature type="domain" description="Glycosyl hydrolase family 95 catalytic" evidence="2">
    <location>
        <begin position="1"/>
        <end position="306"/>
    </location>
</feature>
<dbReference type="PANTHER" id="PTHR31084:SF0">
    <property type="entry name" value="ALPHA-L-FUCOSIDASE 2"/>
    <property type="match status" value="1"/>
</dbReference>
<evidence type="ECO:0000259" key="2">
    <source>
        <dbReference type="Pfam" id="PF22124"/>
    </source>
</evidence>
<protein>
    <recommendedName>
        <fullName evidence="4">Glycosyl hydrolase family 95 N-terminal domain-containing protein</fullName>
    </recommendedName>
</protein>
<dbReference type="Pfam" id="PF22124">
    <property type="entry name" value="Glyco_hydro_95_cat"/>
    <property type="match status" value="1"/>
</dbReference>
<reference evidence="3" key="1">
    <citation type="journal article" date="2014" name="Front. Microbiol.">
        <title>High frequency of phylogenetically diverse reductive dehalogenase-homologous genes in deep subseafloor sedimentary metagenomes.</title>
        <authorList>
            <person name="Kawai M."/>
            <person name="Futagami T."/>
            <person name="Toyoda A."/>
            <person name="Takaki Y."/>
            <person name="Nishi S."/>
            <person name="Hori S."/>
            <person name="Arai W."/>
            <person name="Tsubouchi T."/>
            <person name="Morono Y."/>
            <person name="Uchiyama I."/>
            <person name="Ito T."/>
            <person name="Fujiyama A."/>
            <person name="Inagaki F."/>
            <person name="Takami H."/>
        </authorList>
    </citation>
    <scope>NUCLEOTIDE SEQUENCE</scope>
    <source>
        <strain evidence="3">Expedition CK06-06</strain>
    </source>
</reference>
<dbReference type="EMBL" id="BARV01006059">
    <property type="protein sequence ID" value="GAI07352.1"/>
    <property type="molecule type" value="Genomic_DNA"/>
</dbReference>
<gene>
    <name evidence="3" type="ORF">S06H3_12369</name>
</gene>